<dbReference type="EMBL" id="NBAG03000498">
    <property type="protein sequence ID" value="PNI19358.1"/>
    <property type="molecule type" value="Genomic_DNA"/>
</dbReference>
<feature type="non-terminal residue" evidence="1">
    <location>
        <position position="1"/>
    </location>
</feature>
<reference evidence="1 2" key="1">
    <citation type="submission" date="2017-12" db="EMBL/GenBank/DDBJ databases">
        <title>High-resolution comparative analysis of great ape genomes.</title>
        <authorList>
            <person name="Pollen A."/>
            <person name="Hastie A."/>
            <person name="Hormozdiari F."/>
            <person name="Dougherty M."/>
            <person name="Liu R."/>
            <person name="Chaisson M."/>
            <person name="Hoppe E."/>
            <person name="Hill C."/>
            <person name="Pang A."/>
            <person name="Hillier L."/>
            <person name="Baker C."/>
            <person name="Armstrong J."/>
            <person name="Shendure J."/>
            <person name="Paten B."/>
            <person name="Wilson R."/>
            <person name="Chao H."/>
            <person name="Schneider V."/>
            <person name="Ventura M."/>
            <person name="Kronenberg Z."/>
            <person name="Murali S."/>
            <person name="Gordon D."/>
            <person name="Cantsilieris S."/>
            <person name="Munson K."/>
            <person name="Nelson B."/>
            <person name="Raja A."/>
            <person name="Underwood J."/>
            <person name="Diekhans M."/>
            <person name="Fiddes I."/>
            <person name="Haussler D."/>
            <person name="Eichler E."/>
        </authorList>
    </citation>
    <scope>NUCLEOTIDE SEQUENCE [LARGE SCALE GENOMIC DNA]</scope>
    <source>
        <strain evidence="1">Yerkes chimp pedigree #C0471</strain>
    </source>
</reference>
<dbReference type="Proteomes" id="UP000236370">
    <property type="component" value="Unassembled WGS sequence"/>
</dbReference>
<sequence length="45" mass="4890">DLFLYVVGSSYENEEERGEALVAGEHGRSLLGAGRDCGWRCDSGE</sequence>
<proteinExistence type="predicted"/>
<evidence type="ECO:0000313" key="1">
    <source>
        <dbReference type="EMBL" id="PNI19358.1"/>
    </source>
</evidence>
<comment type="caution">
    <text evidence="1">The sequence shown here is derived from an EMBL/GenBank/DDBJ whole genome shotgun (WGS) entry which is preliminary data.</text>
</comment>
<accession>A0A2J8J9A3</accession>
<protein>
    <submittedName>
        <fullName evidence="1">COPZ2 isoform 7</fullName>
    </submittedName>
</protein>
<gene>
    <name evidence="1" type="ORF">CK820_G0049663</name>
</gene>
<organism evidence="1 2">
    <name type="scientific">Pan troglodytes</name>
    <name type="common">Chimpanzee</name>
    <dbReference type="NCBI Taxonomy" id="9598"/>
    <lineage>
        <taxon>Eukaryota</taxon>
        <taxon>Metazoa</taxon>
        <taxon>Chordata</taxon>
        <taxon>Craniata</taxon>
        <taxon>Vertebrata</taxon>
        <taxon>Euteleostomi</taxon>
        <taxon>Mammalia</taxon>
        <taxon>Eutheria</taxon>
        <taxon>Euarchontoglires</taxon>
        <taxon>Primates</taxon>
        <taxon>Haplorrhini</taxon>
        <taxon>Catarrhini</taxon>
        <taxon>Hominidae</taxon>
        <taxon>Pan</taxon>
    </lineage>
</organism>
<evidence type="ECO:0000313" key="2">
    <source>
        <dbReference type="Proteomes" id="UP000236370"/>
    </source>
</evidence>
<dbReference type="AlphaFoldDB" id="A0A2J8J9A3"/>
<name>A0A2J8J9A3_PANTR</name>